<reference evidence="2 3" key="1">
    <citation type="submission" date="2017-03" db="EMBL/GenBank/DDBJ databases">
        <title>Draft genome sequence of Moraxella equi CCUG 4950T type strain.</title>
        <authorList>
            <person name="Salva-Serra F."/>
            <person name="Engstrom-Jakobsson H."/>
            <person name="Thorell K."/>
            <person name="Jaen-Luchoro D."/>
            <person name="Gonzales-Siles L."/>
            <person name="Karlsson R."/>
            <person name="Yazdan S."/>
            <person name="Boulund F."/>
            <person name="Johnning A."/>
            <person name="Engstrand L."/>
            <person name="Kristiansson E."/>
            <person name="Moore E."/>
        </authorList>
    </citation>
    <scope>NUCLEOTIDE SEQUENCE [LARGE SCALE GENOMIC DNA]</scope>
    <source>
        <strain evidence="2 3">CCUG 4950</strain>
    </source>
</reference>
<accession>A0ABX3NFE5</accession>
<keyword evidence="1" id="KW-0175">Coiled coil</keyword>
<comment type="caution">
    <text evidence="2">The sequence shown here is derived from an EMBL/GenBank/DDBJ whole genome shotgun (WGS) entry which is preliminary data.</text>
</comment>
<dbReference type="SUPFAM" id="SSF46785">
    <property type="entry name" value="Winged helix' DNA-binding domain"/>
    <property type="match status" value="1"/>
</dbReference>
<gene>
    <name evidence="2" type="ORF">B5J93_10765</name>
</gene>
<proteinExistence type="predicted"/>
<evidence type="ECO:0000313" key="2">
    <source>
        <dbReference type="EMBL" id="OPH35476.1"/>
    </source>
</evidence>
<keyword evidence="3" id="KW-1185">Reference proteome</keyword>
<evidence type="ECO:0008006" key="4">
    <source>
        <dbReference type="Google" id="ProtNLM"/>
    </source>
</evidence>
<protein>
    <recommendedName>
        <fullName evidence="4">Protein involved in initiation of plasmid replication</fullName>
    </recommendedName>
</protein>
<dbReference type="Proteomes" id="UP000190777">
    <property type="component" value="Unassembled WGS sequence"/>
</dbReference>
<feature type="coiled-coil region" evidence="1">
    <location>
        <begin position="323"/>
        <end position="398"/>
    </location>
</feature>
<dbReference type="EMBL" id="MXAP01000115">
    <property type="protein sequence ID" value="OPH35476.1"/>
    <property type="molecule type" value="Genomic_DNA"/>
</dbReference>
<dbReference type="InterPro" id="IPR036390">
    <property type="entry name" value="WH_DNA-bd_sf"/>
</dbReference>
<dbReference type="Gene3D" id="1.10.10.10">
    <property type="entry name" value="Winged helix-like DNA-binding domain superfamily/Winged helix DNA-binding domain"/>
    <property type="match status" value="1"/>
</dbReference>
<organism evidence="2 3">
    <name type="scientific">Moraxella equi</name>
    <dbReference type="NCBI Taxonomy" id="60442"/>
    <lineage>
        <taxon>Bacteria</taxon>
        <taxon>Pseudomonadati</taxon>
        <taxon>Pseudomonadota</taxon>
        <taxon>Gammaproteobacteria</taxon>
        <taxon>Moraxellales</taxon>
        <taxon>Moraxellaceae</taxon>
        <taxon>Moraxella</taxon>
    </lineage>
</organism>
<name>A0ABX3NFE5_9GAMM</name>
<dbReference type="InterPro" id="IPR036388">
    <property type="entry name" value="WH-like_DNA-bd_sf"/>
</dbReference>
<dbReference type="Pfam" id="PF21205">
    <property type="entry name" value="Rep3_C"/>
    <property type="match status" value="1"/>
</dbReference>
<sequence length="435" mass="51798">MLILLFVFLLKSMENKAVQRVKTPQELIHIKHAISERQYKYWFILIKVFQEFLLNDIKPNEKGFYSVPVAEINKMMGYEVKKQHLKDDLTALTTTGIAFNYLEKNGKEVFYGASFLSEFKLYSKTLKFRLPSFIQDVLEGNEDIKKMFLVMDWNIFNSFNGKYEAIIYKLCKDYIGFGKTKYFTIEAYRDYIGLKDDEYNEFKALNRWTISKPIENINNNELSDIIVRVEFKKQGRKVIGLHFQMEYKRDIPFEKLTPETNPVFEKSLITITPIKQQEYLQKYSEDQIKAIVDYVNAQNEQGKIKNLGAYYHKAFLNGWGLENFEAEQKAKAEEEERKRQAKAKREAELKAQREAEEKIRKEEEFKNYCIDLFFKLSKEEQKEILDEAEKRLLEQKQNIVLGSFKTKREKDIENIWTFSFNYIQLKAILKEKNMI</sequence>
<evidence type="ECO:0000256" key="1">
    <source>
        <dbReference type="SAM" id="Coils"/>
    </source>
</evidence>
<evidence type="ECO:0000313" key="3">
    <source>
        <dbReference type="Proteomes" id="UP000190777"/>
    </source>
</evidence>